<protein>
    <submittedName>
        <fullName evidence="12">M43 family zinc metalloprotease</fullName>
    </submittedName>
</protein>
<evidence type="ECO:0000256" key="3">
    <source>
        <dbReference type="ARBA" id="ARBA00022723"/>
    </source>
</evidence>
<gene>
    <name evidence="12" type="ORF">ACFOW1_03720</name>
</gene>
<evidence type="ECO:0000256" key="4">
    <source>
        <dbReference type="ARBA" id="ARBA00022729"/>
    </source>
</evidence>
<evidence type="ECO:0000259" key="10">
    <source>
        <dbReference type="Pfam" id="PF05572"/>
    </source>
</evidence>
<dbReference type="Pfam" id="PF18962">
    <property type="entry name" value="Por_Secre_tail"/>
    <property type="match status" value="1"/>
</dbReference>
<organism evidence="12 13">
    <name type="scientific">Parasediminibacterium paludis</name>
    <dbReference type="NCBI Taxonomy" id="908966"/>
    <lineage>
        <taxon>Bacteria</taxon>
        <taxon>Pseudomonadati</taxon>
        <taxon>Bacteroidota</taxon>
        <taxon>Chitinophagia</taxon>
        <taxon>Chitinophagales</taxon>
        <taxon>Chitinophagaceae</taxon>
        <taxon>Parasediminibacterium</taxon>
    </lineage>
</organism>
<feature type="domain" description="Secretion system C-terminal sorting" evidence="11">
    <location>
        <begin position="534"/>
        <end position="608"/>
    </location>
</feature>
<evidence type="ECO:0000313" key="12">
    <source>
        <dbReference type="EMBL" id="MFC4230984.1"/>
    </source>
</evidence>
<evidence type="ECO:0000256" key="2">
    <source>
        <dbReference type="ARBA" id="ARBA00022670"/>
    </source>
</evidence>
<sequence>MQTAIKFLLGLLIFTSTLQAQEQCGSVFNPQTVQSNDPNRYNRYQQLEQHIASYISSINNTNPNERLINPNSTIIIPVVVHVLHNGEAIGVGRNISDAQVQSQIDVLNEDFRRLNANRINTPNAFIGVAADPNIEFRLTCTDPNGNATNGIHRVQTNVAQFDYVTNSDGTPNETATGIKYTVTGGTDAWPTDRYLNMWVCSIAPTPSGQLLGYAQFPFDYATKPNTDGVVALNTAFGRVGNLRFQYDQGRTITHEVGHWLDLFHIWGDAACGNDQCNDTPQQLTANQSNCPGFPHFSNCANNGANGDMFMNYMDYTVDNCKNIYTQDQTNRMRAIFATGGPRASFIENYFHINTPNIGNGFCIGTQINVTATNLACLPITWSVSGPVSITGGQNTNQLTIQATGNANATIVATAGGYTSSINITVGIPNANISVLPFTTGQQYCTNSFGNTLIISPANAAESYQWGYSSSQNSIQPTIINQNGSSEQNFNFYLGGNYQIFANPQNACGIGPIATLDIFVNDNCGGGGFGFFAVSPNPTTGDVQVETTGTDKTTTIKEIQVTDKLGNVKKKIKLGADTKKHKISIADLPADVYIIRIYDGKTWTSKKVIKN</sequence>
<dbReference type="Gene3D" id="3.40.390.10">
    <property type="entry name" value="Collagenase (Catalytic Domain)"/>
    <property type="match status" value="1"/>
</dbReference>
<keyword evidence="8" id="KW-1015">Disulfide bond</keyword>
<dbReference type="SUPFAM" id="SSF55486">
    <property type="entry name" value="Metalloproteases ('zincins'), catalytic domain"/>
    <property type="match status" value="1"/>
</dbReference>
<comment type="similarity">
    <text evidence="1">Belongs to the peptidase M43B family.</text>
</comment>
<evidence type="ECO:0000256" key="6">
    <source>
        <dbReference type="ARBA" id="ARBA00022833"/>
    </source>
</evidence>
<keyword evidence="3" id="KW-0479">Metal-binding</keyword>
<keyword evidence="13" id="KW-1185">Reference proteome</keyword>
<dbReference type="PANTHER" id="PTHR47466">
    <property type="match status" value="1"/>
</dbReference>
<dbReference type="InterPro" id="IPR024079">
    <property type="entry name" value="MetalloPept_cat_dom_sf"/>
</dbReference>
<feature type="domain" description="Peptidase M43 pregnancy-associated plasma-A" evidence="10">
    <location>
        <begin position="187"/>
        <end position="335"/>
    </location>
</feature>
<feature type="chain" id="PRO_5046398853" evidence="9">
    <location>
        <begin position="21"/>
        <end position="610"/>
    </location>
</feature>
<comment type="caution">
    <text evidence="12">The sequence shown here is derived from an EMBL/GenBank/DDBJ whole genome shotgun (WGS) entry which is preliminary data.</text>
</comment>
<dbReference type="PANTHER" id="PTHR47466:SF1">
    <property type="entry name" value="METALLOPROTEASE MEP1 (AFU_ORTHOLOGUE AFUA_1G07730)-RELATED"/>
    <property type="match status" value="1"/>
</dbReference>
<dbReference type="RefSeq" id="WP_379012371.1">
    <property type="nucleotide sequence ID" value="NZ_JBHSDC010000003.1"/>
</dbReference>
<keyword evidence="5" id="KW-0378">Hydrolase</keyword>
<dbReference type="Proteomes" id="UP001595906">
    <property type="component" value="Unassembled WGS sequence"/>
</dbReference>
<keyword evidence="6" id="KW-0862">Zinc</keyword>
<dbReference type="GO" id="GO:0008237">
    <property type="term" value="F:metallopeptidase activity"/>
    <property type="evidence" value="ECO:0007669"/>
    <property type="project" value="UniProtKB-KW"/>
</dbReference>
<evidence type="ECO:0000313" key="13">
    <source>
        <dbReference type="Proteomes" id="UP001595906"/>
    </source>
</evidence>
<keyword evidence="7 12" id="KW-0482">Metalloprotease</keyword>
<dbReference type="InterPro" id="IPR008754">
    <property type="entry name" value="Peptidase_M43"/>
</dbReference>
<accession>A0ABV8PVD4</accession>
<dbReference type="NCBIfam" id="TIGR04183">
    <property type="entry name" value="Por_Secre_tail"/>
    <property type="match status" value="1"/>
</dbReference>
<dbReference type="Pfam" id="PF05572">
    <property type="entry name" value="Peptidase_M43"/>
    <property type="match status" value="1"/>
</dbReference>
<keyword evidence="4 9" id="KW-0732">Signal</keyword>
<reference evidence="13" key="1">
    <citation type="journal article" date="2019" name="Int. J. Syst. Evol. Microbiol.">
        <title>The Global Catalogue of Microorganisms (GCM) 10K type strain sequencing project: providing services to taxonomists for standard genome sequencing and annotation.</title>
        <authorList>
            <consortium name="The Broad Institute Genomics Platform"/>
            <consortium name="The Broad Institute Genome Sequencing Center for Infectious Disease"/>
            <person name="Wu L."/>
            <person name="Ma J."/>
        </authorList>
    </citation>
    <scope>NUCLEOTIDE SEQUENCE [LARGE SCALE GENOMIC DNA]</scope>
    <source>
        <strain evidence="13">CECT 8010</strain>
    </source>
</reference>
<evidence type="ECO:0000256" key="8">
    <source>
        <dbReference type="ARBA" id="ARBA00023157"/>
    </source>
</evidence>
<proteinExistence type="inferred from homology"/>
<name>A0ABV8PVD4_9BACT</name>
<keyword evidence="2" id="KW-0645">Protease</keyword>
<feature type="signal peptide" evidence="9">
    <location>
        <begin position="1"/>
        <end position="20"/>
    </location>
</feature>
<dbReference type="CDD" id="cd04275">
    <property type="entry name" value="ZnMc_pappalysin_like"/>
    <property type="match status" value="1"/>
</dbReference>
<dbReference type="EMBL" id="JBHSDC010000003">
    <property type="protein sequence ID" value="MFC4230984.1"/>
    <property type="molecule type" value="Genomic_DNA"/>
</dbReference>
<evidence type="ECO:0000256" key="9">
    <source>
        <dbReference type="SAM" id="SignalP"/>
    </source>
</evidence>
<evidence type="ECO:0000256" key="1">
    <source>
        <dbReference type="ARBA" id="ARBA00008721"/>
    </source>
</evidence>
<evidence type="ECO:0000259" key="11">
    <source>
        <dbReference type="Pfam" id="PF18962"/>
    </source>
</evidence>
<dbReference type="InterPro" id="IPR026444">
    <property type="entry name" value="Secre_tail"/>
</dbReference>
<evidence type="ECO:0000256" key="7">
    <source>
        <dbReference type="ARBA" id="ARBA00023049"/>
    </source>
</evidence>
<evidence type="ECO:0000256" key="5">
    <source>
        <dbReference type="ARBA" id="ARBA00022801"/>
    </source>
</evidence>